<dbReference type="PANTHER" id="PTHR12246">
    <property type="entry name" value="PALMITOYLTRANSFERASE ZDHHC16"/>
    <property type="match status" value="1"/>
</dbReference>
<keyword evidence="3" id="KW-0813">Transport</keyword>
<proteinExistence type="inferred from homology"/>
<comment type="similarity">
    <text evidence="10">Belongs to the DHHC palmitoyltransferase family.</text>
</comment>
<keyword evidence="8 10" id="KW-0472">Membrane</keyword>
<keyword evidence="15" id="KW-1185">Reference proteome</keyword>
<evidence type="ECO:0000256" key="10">
    <source>
        <dbReference type="RuleBase" id="RU079119"/>
    </source>
</evidence>
<dbReference type="GO" id="GO:0016192">
    <property type="term" value="P:vesicle-mediated transport"/>
    <property type="evidence" value="ECO:0007669"/>
    <property type="project" value="InterPro"/>
</dbReference>
<evidence type="ECO:0000259" key="12">
    <source>
        <dbReference type="PROSITE" id="PS51072"/>
    </source>
</evidence>
<evidence type="ECO:0000256" key="5">
    <source>
        <dbReference type="ARBA" id="ARBA00022692"/>
    </source>
</evidence>
<protein>
    <recommendedName>
        <fullName evidence="10">Palmitoyltransferase</fullName>
        <ecNumber evidence="10">2.3.1.225</ecNumber>
    </recommendedName>
</protein>
<dbReference type="Proteomes" id="UP001152797">
    <property type="component" value="Unassembled WGS sequence"/>
</dbReference>
<dbReference type="EMBL" id="CAMXCT010001202">
    <property type="protein sequence ID" value="CAI3987790.1"/>
    <property type="molecule type" value="Genomic_DNA"/>
</dbReference>
<dbReference type="GO" id="GO:0030131">
    <property type="term" value="C:clathrin adaptor complex"/>
    <property type="evidence" value="ECO:0007669"/>
    <property type="project" value="InterPro"/>
</dbReference>
<dbReference type="EMBL" id="CAMXCT020001202">
    <property type="protein sequence ID" value="CAL1141165.1"/>
    <property type="molecule type" value="Genomic_DNA"/>
</dbReference>
<dbReference type="Pfam" id="PF00928">
    <property type="entry name" value="Adap_comp_sub"/>
    <property type="match status" value="1"/>
</dbReference>
<feature type="transmembrane region" description="Helical" evidence="10">
    <location>
        <begin position="235"/>
        <end position="258"/>
    </location>
</feature>
<comment type="caution">
    <text evidence="13">The sequence shown here is derived from an EMBL/GenBank/DDBJ whole genome shotgun (WGS) entry which is preliminary data.</text>
</comment>
<dbReference type="Pfam" id="PF01217">
    <property type="entry name" value="Clat_adaptor_s"/>
    <property type="match status" value="1"/>
</dbReference>
<dbReference type="PROSITE" id="PS00991">
    <property type="entry name" value="CLAT_ADAPTOR_M_2"/>
    <property type="match status" value="1"/>
</dbReference>
<dbReference type="InterPro" id="IPR011012">
    <property type="entry name" value="Longin-like_dom_sf"/>
</dbReference>
<evidence type="ECO:0000256" key="1">
    <source>
        <dbReference type="ARBA" id="ARBA00004141"/>
    </source>
</evidence>
<comment type="catalytic activity">
    <reaction evidence="10">
        <text>L-cysteinyl-[protein] + hexadecanoyl-CoA = S-hexadecanoyl-L-cysteinyl-[protein] + CoA</text>
        <dbReference type="Rhea" id="RHEA:36683"/>
        <dbReference type="Rhea" id="RHEA-COMP:10131"/>
        <dbReference type="Rhea" id="RHEA-COMP:11032"/>
        <dbReference type="ChEBI" id="CHEBI:29950"/>
        <dbReference type="ChEBI" id="CHEBI:57287"/>
        <dbReference type="ChEBI" id="CHEBI:57379"/>
        <dbReference type="ChEBI" id="CHEBI:74151"/>
        <dbReference type="EC" id="2.3.1.225"/>
    </reaction>
</comment>
<evidence type="ECO:0000256" key="2">
    <source>
        <dbReference type="ARBA" id="ARBA00004308"/>
    </source>
</evidence>
<dbReference type="GO" id="GO:0019706">
    <property type="term" value="F:protein-cysteine S-palmitoyltransferase activity"/>
    <property type="evidence" value="ECO:0007669"/>
    <property type="project" value="UniProtKB-EC"/>
</dbReference>
<dbReference type="Gene3D" id="3.30.450.60">
    <property type="match status" value="1"/>
</dbReference>
<dbReference type="SUPFAM" id="SSF49447">
    <property type="entry name" value="Second domain of Mu2 adaptin subunit (ap50) of ap2 adaptor"/>
    <property type="match status" value="1"/>
</dbReference>
<comment type="domain">
    <text evidence="10">The DHHC domain is required for palmitoyltransferase activity.</text>
</comment>
<evidence type="ECO:0000313" key="13">
    <source>
        <dbReference type="EMBL" id="CAI3987790.1"/>
    </source>
</evidence>
<keyword evidence="9 10" id="KW-0012">Acyltransferase</keyword>
<dbReference type="InterPro" id="IPR039859">
    <property type="entry name" value="PFA4/ZDH16/20/ERF2-like"/>
</dbReference>
<organism evidence="13">
    <name type="scientific">Cladocopium goreaui</name>
    <dbReference type="NCBI Taxonomy" id="2562237"/>
    <lineage>
        <taxon>Eukaryota</taxon>
        <taxon>Sar</taxon>
        <taxon>Alveolata</taxon>
        <taxon>Dinophyceae</taxon>
        <taxon>Suessiales</taxon>
        <taxon>Symbiodiniaceae</taxon>
        <taxon>Cladocopium</taxon>
    </lineage>
</organism>
<keyword evidence="7 10" id="KW-1133">Transmembrane helix</keyword>
<evidence type="ECO:0000256" key="8">
    <source>
        <dbReference type="ARBA" id="ARBA00023136"/>
    </source>
</evidence>
<comment type="subcellular location">
    <subcellularLocation>
        <location evidence="2">Endomembrane system</location>
    </subcellularLocation>
    <subcellularLocation>
        <location evidence="1">Membrane</location>
        <topology evidence="1">Multi-pass membrane protein</topology>
    </subcellularLocation>
</comment>
<dbReference type="PROSITE" id="PS50216">
    <property type="entry name" value="DHHC"/>
    <property type="match status" value="1"/>
</dbReference>
<sequence>MVSCSIQVEVEAKSDAQEEVREHGSATGVALQRANRDLARFVDNTMRLGQSIFHVAMRIIGPCMVVLAYSLQGFVTYAYFWHAVPPLCETVGVPTCSAISSVGVFLLMNALYNYTKAIFTPAGLPPPFEKAQLELMELSEKQITPRQCSKCKLLKPPRAHHCSVCGVCVMKMDHHCPWLNNCVGIANYRYFFLFLFFLAQACLFIDVVLGIFFYDIIFTFGRRGTRSFRNYIMMSFMICASIFAALCLLGGFHFYLILTNQTTIEFQINMVRRRQCRRNGEFFRNPYDMGRTRNCQEVFGPNSLWGLKWMFPYLAAAPTGDGLKYASIWDKMLFLAVVTHEEPPLAVSELLDRVYQVLFRYLGEVSEDSLRQNFSTVYLLLDEMIDSGLPFTTEMNRLESIIAPPSAIGKVVQAVSGSSTQVLSDVPIEAAGQAGPLGALTSALSGMSHSSIGGASAEVWWRRQNVVYGSNEVYVDIVETISCICNSTGNMISGGVSGEILINSKLSGVPEVLLTLRNPAVLQNVSFHPCVRLPRFQRDKALSFIPPDGEFPLASYWIPDTTMNLPFHFTVSVNYHSDHGKLQIAASPKLAVTMQNKQMLIDKFVVSIRLPSSIASASLASEGGSIRFHEDSKVVVWNLGKLASQESKAEGTLNYATDPKAVDRPSGSQEFPELRKF</sequence>
<dbReference type="InterPro" id="IPR036168">
    <property type="entry name" value="AP2_Mu_C_sf"/>
</dbReference>
<dbReference type="Gene3D" id="2.60.40.1170">
    <property type="entry name" value="Mu homology domain, subdomain B"/>
    <property type="match status" value="2"/>
</dbReference>
<dbReference type="SUPFAM" id="SSF64356">
    <property type="entry name" value="SNARE-like"/>
    <property type="match status" value="1"/>
</dbReference>
<evidence type="ECO:0000256" key="6">
    <source>
        <dbReference type="ARBA" id="ARBA00022927"/>
    </source>
</evidence>
<feature type="domain" description="MHD" evidence="12">
    <location>
        <begin position="470"/>
        <end position="677"/>
    </location>
</feature>
<dbReference type="GO" id="GO:0012505">
    <property type="term" value="C:endomembrane system"/>
    <property type="evidence" value="ECO:0007669"/>
    <property type="project" value="UniProtKB-SubCell"/>
</dbReference>
<dbReference type="PROSITE" id="PS51072">
    <property type="entry name" value="MHD"/>
    <property type="match status" value="1"/>
</dbReference>
<dbReference type="EC" id="2.3.1.225" evidence="10"/>
<dbReference type="InterPro" id="IPR001392">
    <property type="entry name" value="Clathrin_mu"/>
</dbReference>
<dbReference type="InterPro" id="IPR022775">
    <property type="entry name" value="AP_mu_sigma_su"/>
</dbReference>
<dbReference type="PRINTS" id="PR00314">
    <property type="entry name" value="CLATHRINADPT"/>
</dbReference>
<reference evidence="13" key="1">
    <citation type="submission" date="2022-10" db="EMBL/GenBank/DDBJ databases">
        <authorList>
            <person name="Chen Y."/>
            <person name="Dougan E. K."/>
            <person name="Chan C."/>
            <person name="Rhodes N."/>
            <person name="Thang M."/>
        </authorList>
    </citation>
    <scope>NUCLEOTIDE SEQUENCE</scope>
</reference>
<dbReference type="InterPro" id="IPR001594">
    <property type="entry name" value="Palmitoyltrfase_DHHC"/>
</dbReference>
<gene>
    <name evidence="13" type="ORF">C1SCF055_LOCUS15035</name>
</gene>
<dbReference type="OrthoDB" id="433318at2759"/>
<dbReference type="InterPro" id="IPR028565">
    <property type="entry name" value="MHD"/>
</dbReference>
<evidence type="ECO:0000256" key="9">
    <source>
        <dbReference type="ARBA" id="ARBA00023315"/>
    </source>
</evidence>
<dbReference type="Pfam" id="PF01529">
    <property type="entry name" value="DHHC"/>
    <property type="match status" value="1"/>
</dbReference>
<evidence type="ECO:0000313" key="15">
    <source>
        <dbReference type="Proteomes" id="UP001152797"/>
    </source>
</evidence>
<keyword evidence="5 10" id="KW-0812">Transmembrane</keyword>
<keyword evidence="6" id="KW-0653">Protein transport</keyword>
<dbReference type="EMBL" id="CAMXCT030001202">
    <property type="protein sequence ID" value="CAL4775102.1"/>
    <property type="molecule type" value="Genomic_DNA"/>
</dbReference>
<dbReference type="GO" id="GO:0006886">
    <property type="term" value="P:intracellular protein transport"/>
    <property type="evidence" value="ECO:0007669"/>
    <property type="project" value="InterPro"/>
</dbReference>
<keyword evidence="4 10" id="KW-0808">Transferase</keyword>
<evidence type="ECO:0000256" key="4">
    <source>
        <dbReference type="ARBA" id="ARBA00022679"/>
    </source>
</evidence>
<reference evidence="14 15" key="2">
    <citation type="submission" date="2024-05" db="EMBL/GenBank/DDBJ databases">
        <authorList>
            <person name="Chen Y."/>
            <person name="Shah S."/>
            <person name="Dougan E. K."/>
            <person name="Thang M."/>
            <person name="Chan C."/>
        </authorList>
    </citation>
    <scope>NUCLEOTIDE SEQUENCE [LARGE SCALE GENOMIC DNA]</scope>
</reference>
<evidence type="ECO:0000256" key="11">
    <source>
        <dbReference type="SAM" id="MobiDB-lite"/>
    </source>
</evidence>
<accession>A0A9P1CA67</accession>
<evidence type="ECO:0000256" key="7">
    <source>
        <dbReference type="ARBA" id="ARBA00022989"/>
    </source>
</evidence>
<dbReference type="AlphaFoldDB" id="A0A9P1CA67"/>
<evidence type="ECO:0000313" key="14">
    <source>
        <dbReference type="EMBL" id="CAL4775102.1"/>
    </source>
</evidence>
<evidence type="ECO:0000256" key="3">
    <source>
        <dbReference type="ARBA" id="ARBA00022448"/>
    </source>
</evidence>
<feature type="transmembrane region" description="Helical" evidence="10">
    <location>
        <begin position="190"/>
        <end position="214"/>
    </location>
</feature>
<dbReference type="InterPro" id="IPR018240">
    <property type="entry name" value="Clathrin_mu_CS"/>
</dbReference>
<name>A0A9P1CA67_9DINO</name>
<feature type="region of interest" description="Disordered" evidence="11">
    <location>
        <begin position="650"/>
        <end position="677"/>
    </location>
</feature>